<evidence type="ECO:0000256" key="5">
    <source>
        <dbReference type="ARBA" id="ARBA00023237"/>
    </source>
</evidence>
<dbReference type="NCBIfam" id="NF047847">
    <property type="entry name" value="SS_mature_LptM"/>
    <property type="match status" value="1"/>
</dbReference>
<dbReference type="OrthoDB" id="8550022at2"/>
<dbReference type="GO" id="GO:0009279">
    <property type="term" value="C:cell outer membrane"/>
    <property type="evidence" value="ECO:0007669"/>
    <property type="project" value="UniProtKB-SubCell"/>
</dbReference>
<dbReference type="InterPro" id="IPR032831">
    <property type="entry name" value="LptM_cons"/>
</dbReference>
<keyword evidence="10" id="KW-1185">Reference proteome</keyword>
<feature type="chain" id="PRO_5012843407" evidence="8">
    <location>
        <begin position="19"/>
        <end position="54"/>
    </location>
</feature>
<keyword evidence="5" id="KW-0998">Cell outer membrane</keyword>
<dbReference type="Pfam" id="PF13627">
    <property type="entry name" value="LptM_cons"/>
    <property type="match status" value="1"/>
</dbReference>
<keyword evidence="2 8" id="KW-0732">Signal</keyword>
<dbReference type="STRING" id="92487.SAMN02745130_00015"/>
<evidence type="ECO:0000256" key="3">
    <source>
        <dbReference type="ARBA" id="ARBA00023136"/>
    </source>
</evidence>
<proteinExistence type="predicted"/>
<keyword evidence="6 9" id="KW-0449">Lipoprotein</keyword>
<dbReference type="AlphaFoldDB" id="A0A1T4VR10"/>
<feature type="compositionally biased region" description="Polar residues" evidence="7">
    <location>
        <begin position="33"/>
        <end position="47"/>
    </location>
</feature>
<dbReference type="PROSITE" id="PS51257">
    <property type="entry name" value="PROKAR_LIPOPROTEIN"/>
    <property type="match status" value="1"/>
</dbReference>
<keyword evidence="4" id="KW-0564">Palmitate</keyword>
<keyword evidence="3" id="KW-0472">Membrane</keyword>
<evidence type="ECO:0000313" key="10">
    <source>
        <dbReference type="Proteomes" id="UP000190460"/>
    </source>
</evidence>
<evidence type="ECO:0000256" key="2">
    <source>
        <dbReference type="ARBA" id="ARBA00022729"/>
    </source>
</evidence>
<protein>
    <submittedName>
        <fullName evidence="9">Lipoprotein-attachment site-containing protein</fullName>
    </submittedName>
</protein>
<feature type="signal peptide" evidence="8">
    <location>
        <begin position="1"/>
        <end position="18"/>
    </location>
</feature>
<gene>
    <name evidence="9" type="ORF">SAMN02745130_00015</name>
</gene>
<evidence type="ECO:0000256" key="1">
    <source>
        <dbReference type="ARBA" id="ARBA00004459"/>
    </source>
</evidence>
<evidence type="ECO:0000256" key="4">
    <source>
        <dbReference type="ARBA" id="ARBA00023139"/>
    </source>
</evidence>
<accession>A0A1T4VR10</accession>
<organism evidence="9 10">
    <name type="scientific">Thiothrix eikelboomii</name>
    <dbReference type="NCBI Taxonomy" id="92487"/>
    <lineage>
        <taxon>Bacteria</taxon>
        <taxon>Pseudomonadati</taxon>
        <taxon>Pseudomonadota</taxon>
        <taxon>Gammaproteobacteria</taxon>
        <taxon>Thiotrichales</taxon>
        <taxon>Thiotrichaceae</taxon>
        <taxon>Thiothrix</taxon>
    </lineage>
</organism>
<dbReference type="EMBL" id="FUYB01000001">
    <property type="protein sequence ID" value="SKA67305.1"/>
    <property type="molecule type" value="Genomic_DNA"/>
</dbReference>
<evidence type="ECO:0000256" key="6">
    <source>
        <dbReference type="ARBA" id="ARBA00023288"/>
    </source>
</evidence>
<comment type="subcellular location">
    <subcellularLocation>
        <location evidence="1">Cell outer membrane</location>
        <topology evidence="1">Lipid-anchor</topology>
    </subcellularLocation>
</comment>
<evidence type="ECO:0000256" key="7">
    <source>
        <dbReference type="SAM" id="MobiDB-lite"/>
    </source>
</evidence>
<feature type="region of interest" description="Disordered" evidence="7">
    <location>
        <begin position="30"/>
        <end position="54"/>
    </location>
</feature>
<name>A0A1T4VR10_9GAMM</name>
<evidence type="ECO:0000256" key="8">
    <source>
        <dbReference type="SAM" id="SignalP"/>
    </source>
</evidence>
<evidence type="ECO:0000313" key="9">
    <source>
        <dbReference type="EMBL" id="SKA67305.1"/>
    </source>
</evidence>
<dbReference type="RefSeq" id="WP_078920543.1">
    <property type="nucleotide sequence ID" value="NZ_FUYB01000001.1"/>
</dbReference>
<sequence length="54" mass="6032">MKWLNALWFASVMMFALSACGNKGPLYLPDPQAGNQLAQEGSKTPQKQHIEKKQ</sequence>
<reference evidence="9 10" key="1">
    <citation type="submission" date="2017-02" db="EMBL/GenBank/DDBJ databases">
        <authorList>
            <person name="Peterson S.W."/>
        </authorList>
    </citation>
    <scope>NUCLEOTIDE SEQUENCE [LARGE SCALE GENOMIC DNA]</scope>
    <source>
        <strain evidence="9 10">ATCC 49788</strain>
    </source>
</reference>
<dbReference type="Proteomes" id="UP000190460">
    <property type="component" value="Unassembled WGS sequence"/>
</dbReference>